<evidence type="ECO:0000313" key="2">
    <source>
        <dbReference type="Proteomes" id="UP001162164"/>
    </source>
</evidence>
<keyword evidence="2" id="KW-1185">Reference proteome</keyword>
<name>A0ABQ9IUA3_9CUCU</name>
<organism evidence="1 2">
    <name type="scientific">Molorchus minor</name>
    <dbReference type="NCBI Taxonomy" id="1323400"/>
    <lineage>
        <taxon>Eukaryota</taxon>
        <taxon>Metazoa</taxon>
        <taxon>Ecdysozoa</taxon>
        <taxon>Arthropoda</taxon>
        <taxon>Hexapoda</taxon>
        <taxon>Insecta</taxon>
        <taxon>Pterygota</taxon>
        <taxon>Neoptera</taxon>
        <taxon>Endopterygota</taxon>
        <taxon>Coleoptera</taxon>
        <taxon>Polyphaga</taxon>
        <taxon>Cucujiformia</taxon>
        <taxon>Chrysomeloidea</taxon>
        <taxon>Cerambycidae</taxon>
        <taxon>Lamiinae</taxon>
        <taxon>Monochamini</taxon>
        <taxon>Molorchus</taxon>
    </lineage>
</organism>
<accession>A0ABQ9IUA3</accession>
<dbReference type="EMBL" id="JAPWTJ010002488">
    <property type="protein sequence ID" value="KAJ8965946.1"/>
    <property type="molecule type" value="Genomic_DNA"/>
</dbReference>
<dbReference type="Proteomes" id="UP001162164">
    <property type="component" value="Unassembled WGS sequence"/>
</dbReference>
<gene>
    <name evidence="1" type="ORF">NQ317_008001</name>
</gene>
<sequence length="67" mass="7744">MKKKKEIGYTTTKNHVEHECILPSIRISLGFAGRTVKVTRLFSSPWGRWVEDAIRIRSIRGTIMDDI</sequence>
<comment type="caution">
    <text evidence="1">The sequence shown here is derived from an EMBL/GenBank/DDBJ whole genome shotgun (WGS) entry which is preliminary data.</text>
</comment>
<proteinExistence type="predicted"/>
<reference evidence="1" key="1">
    <citation type="journal article" date="2023" name="Insect Mol. Biol.">
        <title>Genome sequencing provides insights into the evolution of gene families encoding plant cell wall-degrading enzymes in longhorned beetles.</title>
        <authorList>
            <person name="Shin N.R."/>
            <person name="Okamura Y."/>
            <person name="Kirsch R."/>
            <person name="Pauchet Y."/>
        </authorList>
    </citation>
    <scope>NUCLEOTIDE SEQUENCE</scope>
    <source>
        <strain evidence="1">MMC_N1</strain>
    </source>
</reference>
<evidence type="ECO:0000313" key="1">
    <source>
        <dbReference type="EMBL" id="KAJ8965946.1"/>
    </source>
</evidence>
<protein>
    <submittedName>
        <fullName evidence="1">Uncharacterized protein</fullName>
    </submittedName>
</protein>